<sequence>MDFSMAPTSSTTLLPCSPSNFLLQTDNSNNDLKQQQPSTDCLASTLSSFDSDDVNNLSDFGTLVGTFCPSSSPVWGDIDFG</sequence>
<gene>
    <name evidence="1" type="ORF">MENTE1834_LOCUS11159</name>
</gene>
<accession>A0ACB0YEI0</accession>
<dbReference type="EMBL" id="CAVMJV010000011">
    <property type="protein sequence ID" value="CAK5043535.1"/>
    <property type="molecule type" value="Genomic_DNA"/>
</dbReference>
<protein>
    <submittedName>
        <fullName evidence="1">Uncharacterized protein</fullName>
    </submittedName>
</protein>
<dbReference type="Proteomes" id="UP001497535">
    <property type="component" value="Unassembled WGS sequence"/>
</dbReference>
<comment type="caution">
    <text evidence="1">The sequence shown here is derived from an EMBL/GenBank/DDBJ whole genome shotgun (WGS) entry which is preliminary data.</text>
</comment>
<proteinExistence type="predicted"/>
<organism evidence="1 2">
    <name type="scientific">Meloidogyne enterolobii</name>
    <name type="common">Root-knot nematode worm</name>
    <name type="synonym">Meloidogyne mayaguensis</name>
    <dbReference type="NCBI Taxonomy" id="390850"/>
    <lineage>
        <taxon>Eukaryota</taxon>
        <taxon>Metazoa</taxon>
        <taxon>Ecdysozoa</taxon>
        <taxon>Nematoda</taxon>
        <taxon>Chromadorea</taxon>
        <taxon>Rhabditida</taxon>
        <taxon>Tylenchina</taxon>
        <taxon>Tylenchomorpha</taxon>
        <taxon>Tylenchoidea</taxon>
        <taxon>Meloidogynidae</taxon>
        <taxon>Meloidogyninae</taxon>
        <taxon>Meloidogyne</taxon>
    </lineage>
</organism>
<evidence type="ECO:0000313" key="1">
    <source>
        <dbReference type="EMBL" id="CAK5043535.1"/>
    </source>
</evidence>
<name>A0ACB0YEI0_MELEN</name>
<reference evidence="1" key="1">
    <citation type="submission" date="2023-11" db="EMBL/GenBank/DDBJ databases">
        <authorList>
            <person name="Poullet M."/>
        </authorList>
    </citation>
    <scope>NUCLEOTIDE SEQUENCE</scope>
    <source>
        <strain evidence="1">E1834</strain>
    </source>
</reference>
<evidence type="ECO:0000313" key="2">
    <source>
        <dbReference type="Proteomes" id="UP001497535"/>
    </source>
</evidence>
<keyword evidence="2" id="KW-1185">Reference proteome</keyword>